<dbReference type="Pfam" id="PF12770">
    <property type="entry name" value="CHAT"/>
    <property type="match status" value="1"/>
</dbReference>
<dbReference type="InterPro" id="IPR045430">
    <property type="entry name" value="EAD1"/>
</dbReference>
<dbReference type="Pfam" id="PF19955">
    <property type="entry name" value="EAD1"/>
    <property type="match status" value="1"/>
</dbReference>
<dbReference type="EMBL" id="JARULZ010000001">
    <property type="protein sequence ID" value="MEH0636055.1"/>
    <property type="molecule type" value="Genomic_DNA"/>
</dbReference>
<sequence length="283" mass="31240">MTDGGELTRTEITELAKVFPPMRPARALLRDAGFPVIAIPATPDTALGFWEQIAESIADGLMENGRRKILAEALERYETNPVFRAALAVPHGVIQLRVLAVGASPRGSDRIRWDRELRAISEANRGHLDLEACPAASVMDLNRIREFKPDLLHLACHSEDGRLIFEDVDGERHEVEAADVVDTLRLARELKGVRLRGVLLRSCHSEQIAELFSEVADIVVAHHGALDDACAMVFADRFYRELADTPDLRVAARLAARDTANFDQGCRSLLTGLVVLPDLPRSN</sequence>
<evidence type="ECO:0000259" key="1">
    <source>
        <dbReference type="Pfam" id="PF12770"/>
    </source>
</evidence>
<organism evidence="3 4">
    <name type="scientific">Streptomyces bottropensis</name>
    <dbReference type="NCBI Taxonomy" id="42235"/>
    <lineage>
        <taxon>Bacteria</taxon>
        <taxon>Bacillati</taxon>
        <taxon>Actinomycetota</taxon>
        <taxon>Actinomycetes</taxon>
        <taxon>Kitasatosporales</taxon>
        <taxon>Streptomycetaceae</taxon>
        <taxon>Streptomyces</taxon>
    </lineage>
</organism>
<feature type="domain" description="Effector-associated" evidence="2">
    <location>
        <begin position="7"/>
        <end position="86"/>
    </location>
</feature>
<accession>A0ABU8AQT3</accession>
<name>A0ABU8AQT3_9ACTN</name>
<evidence type="ECO:0000313" key="4">
    <source>
        <dbReference type="Proteomes" id="UP001310290"/>
    </source>
</evidence>
<evidence type="ECO:0000259" key="2">
    <source>
        <dbReference type="Pfam" id="PF19955"/>
    </source>
</evidence>
<comment type="caution">
    <text evidence="3">The sequence shown here is derived from an EMBL/GenBank/DDBJ whole genome shotgun (WGS) entry which is preliminary data.</text>
</comment>
<dbReference type="RefSeq" id="WP_334659508.1">
    <property type="nucleotide sequence ID" value="NZ_JARULZ010000001.1"/>
</dbReference>
<gene>
    <name evidence="3" type="ORF">QBA35_22445</name>
</gene>
<dbReference type="Proteomes" id="UP001310290">
    <property type="component" value="Unassembled WGS sequence"/>
</dbReference>
<proteinExistence type="predicted"/>
<keyword evidence="4" id="KW-1185">Reference proteome</keyword>
<protein>
    <submittedName>
        <fullName evidence="3">Effector-associated domain EAD1-containing protein</fullName>
    </submittedName>
</protein>
<evidence type="ECO:0000313" key="3">
    <source>
        <dbReference type="EMBL" id="MEH0636055.1"/>
    </source>
</evidence>
<dbReference type="InterPro" id="IPR024983">
    <property type="entry name" value="CHAT_dom"/>
</dbReference>
<feature type="domain" description="CHAT" evidence="1">
    <location>
        <begin position="114"/>
        <end position="258"/>
    </location>
</feature>
<reference evidence="3" key="1">
    <citation type="submission" date="2023-04" db="EMBL/GenBank/DDBJ databases">
        <title>Genomic diversity of scab-causing Streptomyces spp. in the province of Quebec, Canada.</title>
        <authorList>
            <person name="Biessy A."/>
            <person name="Cadieux M."/>
            <person name="Ciotola M."/>
            <person name="Filion M."/>
        </authorList>
    </citation>
    <scope>NUCLEOTIDE SEQUENCE</scope>
    <source>
        <strain evidence="3">B21-115</strain>
    </source>
</reference>